<feature type="compositionally biased region" description="Polar residues" evidence="1">
    <location>
        <begin position="1"/>
        <end position="13"/>
    </location>
</feature>
<evidence type="ECO:0000313" key="3">
    <source>
        <dbReference type="Proteomes" id="UP000729402"/>
    </source>
</evidence>
<reference evidence="2" key="2">
    <citation type="submission" date="2021-02" db="EMBL/GenBank/DDBJ databases">
        <authorList>
            <person name="Kimball J.A."/>
            <person name="Haas M.W."/>
            <person name="Macchietto M."/>
            <person name="Kono T."/>
            <person name="Duquette J."/>
            <person name="Shao M."/>
        </authorList>
    </citation>
    <scope>NUCLEOTIDE SEQUENCE</scope>
    <source>
        <tissue evidence="2">Fresh leaf tissue</tissue>
    </source>
</reference>
<proteinExistence type="predicted"/>
<dbReference type="AlphaFoldDB" id="A0A8J5RL66"/>
<feature type="region of interest" description="Disordered" evidence="1">
    <location>
        <begin position="1"/>
        <end position="23"/>
    </location>
</feature>
<dbReference type="EMBL" id="JAAALK010000289">
    <property type="protein sequence ID" value="KAG8051268.1"/>
    <property type="molecule type" value="Genomic_DNA"/>
</dbReference>
<keyword evidence="3" id="KW-1185">Reference proteome</keyword>
<name>A0A8J5RL66_ZIZPA</name>
<comment type="caution">
    <text evidence="2">The sequence shown here is derived from an EMBL/GenBank/DDBJ whole genome shotgun (WGS) entry which is preliminary data.</text>
</comment>
<evidence type="ECO:0000313" key="2">
    <source>
        <dbReference type="EMBL" id="KAG8051268.1"/>
    </source>
</evidence>
<dbReference type="Proteomes" id="UP000729402">
    <property type="component" value="Unassembled WGS sequence"/>
</dbReference>
<gene>
    <name evidence="2" type="ORF">GUJ93_ZPchr0009g1610</name>
</gene>
<evidence type="ECO:0000256" key="1">
    <source>
        <dbReference type="SAM" id="MobiDB-lite"/>
    </source>
</evidence>
<organism evidence="2 3">
    <name type="scientific">Zizania palustris</name>
    <name type="common">Northern wild rice</name>
    <dbReference type="NCBI Taxonomy" id="103762"/>
    <lineage>
        <taxon>Eukaryota</taxon>
        <taxon>Viridiplantae</taxon>
        <taxon>Streptophyta</taxon>
        <taxon>Embryophyta</taxon>
        <taxon>Tracheophyta</taxon>
        <taxon>Spermatophyta</taxon>
        <taxon>Magnoliopsida</taxon>
        <taxon>Liliopsida</taxon>
        <taxon>Poales</taxon>
        <taxon>Poaceae</taxon>
        <taxon>BOP clade</taxon>
        <taxon>Oryzoideae</taxon>
        <taxon>Oryzeae</taxon>
        <taxon>Zizaniinae</taxon>
        <taxon>Zizania</taxon>
    </lineage>
</organism>
<reference evidence="2" key="1">
    <citation type="journal article" date="2021" name="bioRxiv">
        <title>Whole Genome Assembly and Annotation of Northern Wild Rice, Zizania palustris L., Supports a Whole Genome Duplication in the Zizania Genus.</title>
        <authorList>
            <person name="Haas M."/>
            <person name="Kono T."/>
            <person name="Macchietto M."/>
            <person name="Millas R."/>
            <person name="McGilp L."/>
            <person name="Shao M."/>
            <person name="Duquette J."/>
            <person name="Hirsch C.N."/>
            <person name="Kimball J."/>
        </authorList>
    </citation>
    <scope>NUCLEOTIDE SEQUENCE</scope>
    <source>
        <tissue evidence="2">Fresh leaf tissue</tissue>
    </source>
</reference>
<sequence length="100" mass="10985">MLQPCSTSSSLQHAPSLPPVRAPLCFRPSVSLRFRRRERRSTSAGASATSRTPLLLSAHTAPLLAARIALLFVSAKRILRSMTAIIHGRLFFVEMAKTRS</sequence>
<protein>
    <submittedName>
        <fullName evidence="2">Uncharacterized protein</fullName>
    </submittedName>
</protein>
<accession>A0A8J5RL66</accession>